<dbReference type="EMBL" id="SWLB01000017">
    <property type="protein sequence ID" value="KAF3327756.1"/>
    <property type="molecule type" value="Genomic_DNA"/>
</dbReference>
<accession>A0A833R0J8</accession>
<keyword evidence="2" id="KW-1185">Reference proteome</keyword>
<protein>
    <submittedName>
        <fullName evidence="1">Uncharacterized protein</fullName>
    </submittedName>
</protein>
<evidence type="ECO:0000313" key="1">
    <source>
        <dbReference type="EMBL" id="KAF3327756.1"/>
    </source>
</evidence>
<reference evidence="1" key="1">
    <citation type="submission" date="2020-01" db="EMBL/GenBank/DDBJ databases">
        <title>Genome sequence of Kobresia littledalei, the first chromosome-level genome in the family Cyperaceae.</title>
        <authorList>
            <person name="Qu G."/>
        </authorList>
    </citation>
    <scope>NUCLEOTIDE SEQUENCE</scope>
    <source>
        <strain evidence="1">C.B.Clarke</strain>
        <tissue evidence="1">Leaf</tissue>
    </source>
</reference>
<name>A0A833R0J8_9POAL</name>
<gene>
    <name evidence="1" type="ORF">FCM35_KLT07874</name>
</gene>
<dbReference type="Proteomes" id="UP000623129">
    <property type="component" value="Unassembled WGS sequence"/>
</dbReference>
<dbReference type="AlphaFoldDB" id="A0A833R0J8"/>
<sequence length="166" mass="17733">MDEGWNPRERGRVSVALFKLNRAGCTSPARSQVVPRLSAVSKQQASQEIAGRGRVCVEEETLNPAERGEAEISNSAFSPPPLFLSETNPKNLLPAQPFLSPAQSRSHIGLPLLSAFSLPRSALSPPSPSPLSLLSAPLSPLSAFSPPPLSLLSAYAQPSPPRSKFW</sequence>
<proteinExistence type="predicted"/>
<evidence type="ECO:0000313" key="2">
    <source>
        <dbReference type="Proteomes" id="UP000623129"/>
    </source>
</evidence>
<comment type="caution">
    <text evidence="1">The sequence shown here is derived from an EMBL/GenBank/DDBJ whole genome shotgun (WGS) entry which is preliminary data.</text>
</comment>
<organism evidence="1 2">
    <name type="scientific">Carex littledalei</name>
    <dbReference type="NCBI Taxonomy" id="544730"/>
    <lineage>
        <taxon>Eukaryota</taxon>
        <taxon>Viridiplantae</taxon>
        <taxon>Streptophyta</taxon>
        <taxon>Embryophyta</taxon>
        <taxon>Tracheophyta</taxon>
        <taxon>Spermatophyta</taxon>
        <taxon>Magnoliopsida</taxon>
        <taxon>Liliopsida</taxon>
        <taxon>Poales</taxon>
        <taxon>Cyperaceae</taxon>
        <taxon>Cyperoideae</taxon>
        <taxon>Cariceae</taxon>
        <taxon>Carex</taxon>
        <taxon>Carex subgen. Euthyceras</taxon>
    </lineage>
</organism>